<sequence length="363" mass="40574">MKLDVLLQKINMINFAQQATELRPEFTVKVDIPPDKSNLRRGGMNAHILVSDGLKRLARVRQTSTASTPVIIQSEIETMCLLKAEGMQVPNAFVPKSRHNEDLHYFFIEYLEGHPCSAPISKSSLTEDPCHRISDRLLFGGEIRGLISPDFLQDTPPFFFGPFQSSAHRYLAQMDHVLKHYEQSDQFSDAGISTYVAHLWLRGLIQDTDIGSDGPTFLKHADDKGDQIIIGTDAKLVGLVDWEWASTASKGEAFAAPLAPVHIDSFFSCSNDLSSNEEKLLRTFADLAECVLKGKVYQRLPMLIGQEPDLAQIHACEHGLTGKRGTGPTIDEWVERLIKHRYKDVSVLQKGIGTRIRNECDCS</sequence>
<dbReference type="OrthoDB" id="2906425at2759"/>
<dbReference type="PANTHER" id="PTHR21310">
    <property type="entry name" value="AMINOGLYCOSIDE PHOSPHOTRANSFERASE-RELATED-RELATED"/>
    <property type="match status" value="1"/>
</dbReference>
<name>A0A8H5MGB6_9AGAR</name>
<reference evidence="1 2" key="1">
    <citation type="journal article" date="2020" name="ISME J.">
        <title>Uncovering the hidden diversity of litter-decomposition mechanisms in mushroom-forming fungi.</title>
        <authorList>
            <person name="Floudas D."/>
            <person name="Bentzer J."/>
            <person name="Ahren D."/>
            <person name="Johansson T."/>
            <person name="Persson P."/>
            <person name="Tunlid A."/>
        </authorList>
    </citation>
    <scope>NUCLEOTIDE SEQUENCE [LARGE SCALE GENOMIC DNA]</scope>
    <source>
        <strain evidence="1 2">CBS 406.79</strain>
    </source>
</reference>
<evidence type="ECO:0000313" key="2">
    <source>
        <dbReference type="Proteomes" id="UP000518752"/>
    </source>
</evidence>
<dbReference type="InterPro" id="IPR051678">
    <property type="entry name" value="AGP_Transferase"/>
</dbReference>
<comment type="caution">
    <text evidence="1">The sequence shown here is derived from an EMBL/GenBank/DDBJ whole genome shotgun (WGS) entry which is preliminary data.</text>
</comment>
<evidence type="ECO:0008006" key="3">
    <source>
        <dbReference type="Google" id="ProtNLM"/>
    </source>
</evidence>
<dbReference type="AlphaFoldDB" id="A0A8H5MGB6"/>
<protein>
    <recommendedName>
        <fullName evidence="3">Aminoglycoside phosphotransferase domain-containing protein</fullName>
    </recommendedName>
</protein>
<dbReference type="EMBL" id="JAACJN010000003">
    <property type="protein sequence ID" value="KAF5392993.1"/>
    <property type="molecule type" value="Genomic_DNA"/>
</dbReference>
<organism evidence="1 2">
    <name type="scientific">Collybiopsis confluens</name>
    <dbReference type="NCBI Taxonomy" id="2823264"/>
    <lineage>
        <taxon>Eukaryota</taxon>
        <taxon>Fungi</taxon>
        <taxon>Dikarya</taxon>
        <taxon>Basidiomycota</taxon>
        <taxon>Agaricomycotina</taxon>
        <taxon>Agaricomycetes</taxon>
        <taxon>Agaricomycetidae</taxon>
        <taxon>Agaricales</taxon>
        <taxon>Marasmiineae</taxon>
        <taxon>Omphalotaceae</taxon>
        <taxon>Collybiopsis</taxon>
    </lineage>
</organism>
<dbReference type="SUPFAM" id="SSF56112">
    <property type="entry name" value="Protein kinase-like (PK-like)"/>
    <property type="match status" value="1"/>
</dbReference>
<dbReference type="InterPro" id="IPR011009">
    <property type="entry name" value="Kinase-like_dom_sf"/>
</dbReference>
<gene>
    <name evidence="1" type="ORF">D9757_001147</name>
</gene>
<accession>A0A8H5MGB6</accession>
<evidence type="ECO:0000313" key="1">
    <source>
        <dbReference type="EMBL" id="KAF5392993.1"/>
    </source>
</evidence>
<dbReference type="PANTHER" id="PTHR21310:SF15">
    <property type="entry name" value="AMINOGLYCOSIDE PHOSPHOTRANSFERASE DOMAIN-CONTAINING PROTEIN"/>
    <property type="match status" value="1"/>
</dbReference>
<proteinExistence type="predicted"/>
<dbReference type="Proteomes" id="UP000518752">
    <property type="component" value="Unassembled WGS sequence"/>
</dbReference>
<keyword evidence="2" id="KW-1185">Reference proteome</keyword>